<dbReference type="InterPro" id="IPR045468">
    <property type="entry name" value="DUF6496"/>
</dbReference>
<dbReference type="EMBL" id="LR796641">
    <property type="protein sequence ID" value="CAB4155579.1"/>
    <property type="molecule type" value="Genomic_DNA"/>
</dbReference>
<gene>
    <name evidence="1" type="ORF">UFOVP668_7</name>
</gene>
<accession>A0A6J5N8X5</accession>
<sequence>MAAKKKAAAKMQKVMHEFKAGGLHSGKGGPAVTNRKQAIAIAMSEAKMKMKAKKKK</sequence>
<reference evidence="1" key="1">
    <citation type="submission" date="2020-04" db="EMBL/GenBank/DDBJ databases">
        <authorList>
            <person name="Chiriac C."/>
            <person name="Salcher M."/>
            <person name="Ghai R."/>
            <person name="Kavagutti S V."/>
        </authorList>
    </citation>
    <scope>NUCLEOTIDE SEQUENCE</scope>
</reference>
<proteinExistence type="predicted"/>
<protein>
    <submittedName>
        <fullName evidence="1">Uncharacterized protein</fullName>
    </submittedName>
</protein>
<name>A0A6J5N8X5_9CAUD</name>
<dbReference type="Pfam" id="PF20106">
    <property type="entry name" value="DUF6496"/>
    <property type="match status" value="1"/>
</dbReference>
<evidence type="ECO:0000313" key="1">
    <source>
        <dbReference type="EMBL" id="CAB4155579.1"/>
    </source>
</evidence>
<organism evidence="1">
    <name type="scientific">uncultured Caudovirales phage</name>
    <dbReference type="NCBI Taxonomy" id="2100421"/>
    <lineage>
        <taxon>Viruses</taxon>
        <taxon>Duplodnaviria</taxon>
        <taxon>Heunggongvirae</taxon>
        <taxon>Uroviricota</taxon>
        <taxon>Caudoviricetes</taxon>
        <taxon>Peduoviridae</taxon>
        <taxon>Maltschvirus</taxon>
        <taxon>Maltschvirus maltsch</taxon>
    </lineage>
</organism>